<feature type="compositionally biased region" description="Low complexity" evidence="1">
    <location>
        <begin position="63"/>
        <end position="76"/>
    </location>
</feature>
<sequence>MYSRCDRGVHPSLALVLSLHDGVIEKKKKEGEGLPPVFSFPLAHSSRSQIEAPSVPTGRPNFTGYTRTGTSGRSVGHPPRLSRSVPTISEETLFVHTTDFADGELKKEMFCIRFESVESKGASKGDED</sequence>
<accession>A0A1D1Y964</accession>
<evidence type="ECO:0000256" key="1">
    <source>
        <dbReference type="SAM" id="MobiDB-lite"/>
    </source>
</evidence>
<name>A0A1D1Y964_9ARAE</name>
<proteinExistence type="predicted"/>
<dbReference type="EMBL" id="GDJX01016745">
    <property type="protein sequence ID" value="JAT51191.1"/>
    <property type="molecule type" value="Transcribed_RNA"/>
</dbReference>
<protein>
    <submittedName>
        <fullName evidence="2">Ran-binding protein 1 c</fullName>
    </submittedName>
</protein>
<organism evidence="2">
    <name type="scientific">Anthurium amnicola</name>
    <dbReference type="NCBI Taxonomy" id="1678845"/>
    <lineage>
        <taxon>Eukaryota</taxon>
        <taxon>Viridiplantae</taxon>
        <taxon>Streptophyta</taxon>
        <taxon>Embryophyta</taxon>
        <taxon>Tracheophyta</taxon>
        <taxon>Spermatophyta</taxon>
        <taxon>Magnoliopsida</taxon>
        <taxon>Liliopsida</taxon>
        <taxon>Araceae</taxon>
        <taxon>Pothoideae</taxon>
        <taxon>Potheae</taxon>
        <taxon>Anthurium</taxon>
    </lineage>
</organism>
<gene>
    <name evidence="2" type="primary">RANBP1C_3</name>
    <name evidence="2" type="ORF">g.30903</name>
</gene>
<reference evidence="2" key="1">
    <citation type="submission" date="2015-07" db="EMBL/GenBank/DDBJ databases">
        <title>Transcriptome Assembly of Anthurium amnicola.</title>
        <authorList>
            <person name="Suzuki J."/>
        </authorList>
    </citation>
    <scope>NUCLEOTIDE SEQUENCE</scope>
</reference>
<feature type="region of interest" description="Disordered" evidence="1">
    <location>
        <begin position="49"/>
        <end position="83"/>
    </location>
</feature>
<dbReference type="AlphaFoldDB" id="A0A1D1Y964"/>
<evidence type="ECO:0000313" key="2">
    <source>
        <dbReference type="EMBL" id="JAT51191.1"/>
    </source>
</evidence>